<dbReference type="EMBL" id="HACG01035551">
    <property type="protein sequence ID" value="CEK82416.1"/>
    <property type="molecule type" value="Transcribed_RNA"/>
</dbReference>
<evidence type="ECO:0000256" key="1">
    <source>
        <dbReference type="SAM" id="MobiDB-lite"/>
    </source>
</evidence>
<feature type="region of interest" description="Disordered" evidence="1">
    <location>
        <begin position="1"/>
        <end position="23"/>
    </location>
</feature>
<feature type="compositionally biased region" description="Basic residues" evidence="1">
    <location>
        <begin position="12"/>
        <end position="23"/>
    </location>
</feature>
<feature type="compositionally biased region" description="Polar residues" evidence="1">
    <location>
        <begin position="1"/>
        <end position="11"/>
    </location>
</feature>
<organism evidence="2">
    <name type="scientific">Arion vulgaris</name>
    <dbReference type="NCBI Taxonomy" id="1028688"/>
    <lineage>
        <taxon>Eukaryota</taxon>
        <taxon>Metazoa</taxon>
        <taxon>Spiralia</taxon>
        <taxon>Lophotrochozoa</taxon>
        <taxon>Mollusca</taxon>
        <taxon>Gastropoda</taxon>
        <taxon>Heterobranchia</taxon>
        <taxon>Euthyneura</taxon>
        <taxon>Panpulmonata</taxon>
        <taxon>Eupulmonata</taxon>
        <taxon>Stylommatophora</taxon>
        <taxon>Helicina</taxon>
        <taxon>Arionoidea</taxon>
        <taxon>Arionidae</taxon>
        <taxon>Arion</taxon>
    </lineage>
</organism>
<evidence type="ECO:0000313" key="2">
    <source>
        <dbReference type="EMBL" id="CEK82416.1"/>
    </source>
</evidence>
<dbReference type="AlphaFoldDB" id="A0A0B7AQZ7"/>
<reference evidence="2" key="1">
    <citation type="submission" date="2014-12" db="EMBL/GenBank/DDBJ databases">
        <title>Insight into the proteome of Arion vulgaris.</title>
        <authorList>
            <person name="Aradska J."/>
            <person name="Bulat T."/>
            <person name="Smidak R."/>
            <person name="Sarate P."/>
            <person name="Gangsoo J."/>
            <person name="Sialana F."/>
            <person name="Bilban M."/>
            <person name="Lubec G."/>
        </authorList>
    </citation>
    <scope>NUCLEOTIDE SEQUENCE</scope>
    <source>
        <tissue evidence="2">Skin</tissue>
    </source>
</reference>
<accession>A0A0B7AQZ7</accession>
<sequence>YGEGNQSNSKQASHKTHKHKTRRHDFCYSMVTPVLSVTVTPETARSPIIIIASLQSSPSSNL</sequence>
<gene>
    <name evidence="2" type="primary">ORF131397</name>
</gene>
<protein>
    <submittedName>
        <fullName evidence="2">Uncharacterized protein</fullName>
    </submittedName>
</protein>
<proteinExistence type="predicted"/>
<feature type="non-terminal residue" evidence="2">
    <location>
        <position position="1"/>
    </location>
</feature>
<name>A0A0B7AQZ7_9EUPU</name>